<evidence type="ECO:0000256" key="7">
    <source>
        <dbReference type="ARBA" id="ARBA00023136"/>
    </source>
</evidence>
<evidence type="ECO:0000313" key="13">
    <source>
        <dbReference type="EMBL" id="KEA62966.1"/>
    </source>
</evidence>
<gene>
    <name evidence="13" type="ORF">ADIMK_2936</name>
</gene>
<keyword evidence="6 11" id="KW-1133">Transmembrane helix</keyword>
<dbReference type="Proteomes" id="UP000028252">
    <property type="component" value="Unassembled WGS sequence"/>
</dbReference>
<dbReference type="FunFam" id="1.20.120.80:FF:000003">
    <property type="entry name" value="Cytochrome c oxidase subunit 3"/>
    <property type="match status" value="1"/>
</dbReference>
<dbReference type="GO" id="GO:0016491">
    <property type="term" value="F:oxidoreductase activity"/>
    <property type="evidence" value="ECO:0007669"/>
    <property type="project" value="UniProtKB-KW"/>
</dbReference>
<dbReference type="Gene3D" id="1.20.120.80">
    <property type="entry name" value="Cytochrome c oxidase, subunit III, four-helix bundle"/>
    <property type="match status" value="1"/>
</dbReference>
<dbReference type="PANTHER" id="PTHR11403">
    <property type="entry name" value="CYTOCHROME C OXIDASE SUBUNIT III"/>
    <property type="match status" value="1"/>
</dbReference>
<keyword evidence="7 11" id="KW-0472">Membrane</keyword>
<dbReference type="GO" id="GO:0019646">
    <property type="term" value="P:aerobic electron transport chain"/>
    <property type="evidence" value="ECO:0007669"/>
    <property type="project" value="InterPro"/>
</dbReference>
<dbReference type="InterPro" id="IPR024791">
    <property type="entry name" value="Cyt_c/ubiquinol_Oxase_su3"/>
</dbReference>
<dbReference type="AlphaFoldDB" id="A0A081FWR1"/>
<dbReference type="PROSITE" id="PS50253">
    <property type="entry name" value="COX3"/>
    <property type="match status" value="1"/>
</dbReference>
<protein>
    <recommendedName>
        <fullName evidence="3">cytochrome-c oxidase</fullName>
        <ecNumber evidence="3">7.1.1.9</ecNumber>
    </recommendedName>
    <alternativeName>
        <fullName evidence="8">Cytochrome aa3 subunit 3</fullName>
    </alternativeName>
    <alternativeName>
        <fullName evidence="9">Cytochrome c oxidase polypeptide III</fullName>
    </alternativeName>
</protein>
<evidence type="ECO:0000259" key="12">
    <source>
        <dbReference type="PROSITE" id="PS50253"/>
    </source>
</evidence>
<keyword evidence="4 10" id="KW-0812">Transmembrane</keyword>
<evidence type="ECO:0000256" key="10">
    <source>
        <dbReference type="RuleBase" id="RU003376"/>
    </source>
</evidence>
<evidence type="ECO:0000256" key="8">
    <source>
        <dbReference type="ARBA" id="ARBA00031400"/>
    </source>
</evidence>
<dbReference type="InterPro" id="IPR000298">
    <property type="entry name" value="Cyt_c_oxidase-like_su3"/>
</dbReference>
<dbReference type="PANTHER" id="PTHR11403:SF7">
    <property type="entry name" value="CYTOCHROME C OXIDASE SUBUNIT 3"/>
    <property type="match status" value="1"/>
</dbReference>
<feature type="transmembrane region" description="Helical" evidence="11">
    <location>
        <begin position="231"/>
        <end position="256"/>
    </location>
</feature>
<proteinExistence type="inferred from homology"/>
<dbReference type="EMBL" id="JMQN01000043">
    <property type="protein sequence ID" value="KEA62966.1"/>
    <property type="molecule type" value="Genomic_DNA"/>
</dbReference>
<evidence type="ECO:0000256" key="5">
    <source>
        <dbReference type="ARBA" id="ARBA00022967"/>
    </source>
</evidence>
<evidence type="ECO:0000256" key="4">
    <source>
        <dbReference type="ARBA" id="ARBA00022692"/>
    </source>
</evidence>
<accession>A0A081FWR1</accession>
<dbReference type="InterPro" id="IPR013833">
    <property type="entry name" value="Cyt_c_oxidase_su3_a-hlx"/>
</dbReference>
<dbReference type="CDD" id="cd01665">
    <property type="entry name" value="Cyt_c_Oxidase_III"/>
    <property type="match status" value="1"/>
</dbReference>
<dbReference type="OrthoDB" id="9810850at2"/>
<feature type="transmembrane region" description="Helical" evidence="11">
    <location>
        <begin position="276"/>
        <end position="294"/>
    </location>
</feature>
<evidence type="ECO:0000256" key="3">
    <source>
        <dbReference type="ARBA" id="ARBA00012949"/>
    </source>
</evidence>
<dbReference type="STRING" id="1232683.ADIMK_2936"/>
<sequence length="295" mass="32901">MSAHASYYVPAQSRWPILASVAMFLLAFGAATLVNAITAESGTGVGLMMVLAGALMLGLILVGWFGNVIHESRAGLYNEQMDRSFRWGMSWFIFSEVMFFAAFFGALFYVRTLAVPWLGGEGERGVSQMLWPGFTAEWPLVNPPDAEKFPGPHALVDPWHIPLLNTILLVSSSFTVTLSHHALLRDDRAAIVRWLGLTVLLGIVFLGFQAYEYIHAYTELGLTLHAGVYGATFFILTGFHGLHVTLGTFMLIVILLRVLKGHFDPAHHFGFEAVTWYWHFVDVVWIGLFLFVYVI</sequence>
<evidence type="ECO:0000256" key="1">
    <source>
        <dbReference type="ARBA" id="ARBA00004141"/>
    </source>
</evidence>
<comment type="subcellular location">
    <subcellularLocation>
        <location evidence="10">Cell membrane</location>
        <topology evidence="10">Multi-pass membrane protein</topology>
    </subcellularLocation>
    <subcellularLocation>
        <location evidence="1">Membrane</location>
        <topology evidence="1">Multi-pass membrane protein</topology>
    </subcellularLocation>
</comment>
<dbReference type="SUPFAM" id="SSF81452">
    <property type="entry name" value="Cytochrome c oxidase subunit III-like"/>
    <property type="match status" value="1"/>
</dbReference>
<keyword evidence="13" id="KW-0560">Oxidoreductase</keyword>
<keyword evidence="14" id="KW-1185">Reference proteome</keyword>
<dbReference type="PATRIC" id="fig|1232683.4.peg.2887"/>
<evidence type="ECO:0000256" key="6">
    <source>
        <dbReference type="ARBA" id="ARBA00022989"/>
    </source>
</evidence>
<evidence type="ECO:0000313" key="14">
    <source>
        <dbReference type="Proteomes" id="UP000028252"/>
    </source>
</evidence>
<keyword evidence="5" id="KW-1278">Translocase</keyword>
<feature type="transmembrane region" description="Helical" evidence="11">
    <location>
        <begin position="46"/>
        <end position="69"/>
    </location>
</feature>
<dbReference type="GO" id="GO:0004129">
    <property type="term" value="F:cytochrome-c oxidase activity"/>
    <property type="evidence" value="ECO:0007669"/>
    <property type="project" value="UniProtKB-EC"/>
</dbReference>
<comment type="caution">
    <text evidence="13">The sequence shown here is derived from an EMBL/GenBank/DDBJ whole genome shotgun (WGS) entry which is preliminary data.</text>
</comment>
<feature type="transmembrane region" description="Helical" evidence="11">
    <location>
        <begin position="90"/>
        <end position="110"/>
    </location>
</feature>
<dbReference type="eggNOG" id="COG1845">
    <property type="taxonomic scope" value="Bacteria"/>
</dbReference>
<feature type="transmembrane region" description="Helical" evidence="11">
    <location>
        <begin position="159"/>
        <end position="179"/>
    </location>
</feature>
<dbReference type="Pfam" id="PF00510">
    <property type="entry name" value="COX3"/>
    <property type="match status" value="2"/>
</dbReference>
<evidence type="ECO:0000256" key="9">
    <source>
        <dbReference type="ARBA" id="ARBA00031625"/>
    </source>
</evidence>
<evidence type="ECO:0000256" key="2">
    <source>
        <dbReference type="ARBA" id="ARBA00010581"/>
    </source>
</evidence>
<dbReference type="InterPro" id="IPR035973">
    <property type="entry name" value="Cyt_c_oxidase_su3-like_sf"/>
</dbReference>
<reference evidence="13 14" key="1">
    <citation type="submission" date="2014-04" db="EMBL/GenBank/DDBJ databases">
        <title>Marinobacterium kochiensis sp. nov., isolated from sediment sample collected from Kochi backwaters in Kerala, India.</title>
        <authorList>
            <person name="Singh A."/>
            <person name="Pinnaka A.K."/>
        </authorList>
    </citation>
    <scope>NUCLEOTIDE SEQUENCE [LARGE SCALE GENOMIC DNA]</scope>
    <source>
        <strain evidence="13 14">AK27</strain>
    </source>
</reference>
<dbReference type="InterPro" id="IPR033945">
    <property type="entry name" value="Cyt_c_oxase_su3_dom"/>
</dbReference>
<name>A0A081FWR1_9GAMM</name>
<dbReference type="EC" id="7.1.1.9" evidence="3"/>
<feature type="domain" description="Heme-copper oxidase subunit III family profile" evidence="12">
    <location>
        <begin position="3"/>
        <end position="295"/>
    </location>
</feature>
<organism evidence="13 14">
    <name type="scientific">Marinobacterium lacunae</name>
    <dbReference type="NCBI Taxonomy" id="1232683"/>
    <lineage>
        <taxon>Bacteria</taxon>
        <taxon>Pseudomonadati</taxon>
        <taxon>Pseudomonadota</taxon>
        <taxon>Gammaproteobacteria</taxon>
        <taxon>Oceanospirillales</taxon>
        <taxon>Oceanospirillaceae</taxon>
        <taxon>Marinobacterium</taxon>
    </lineage>
</organism>
<evidence type="ECO:0000256" key="11">
    <source>
        <dbReference type="SAM" id="Phobius"/>
    </source>
</evidence>
<dbReference type="Gene3D" id="1.10.287.70">
    <property type="match status" value="1"/>
</dbReference>
<comment type="similarity">
    <text evidence="2 10">Belongs to the cytochrome c oxidase subunit 3 family.</text>
</comment>
<feature type="transmembrane region" description="Helical" evidence="11">
    <location>
        <begin position="191"/>
        <end position="211"/>
    </location>
</feature>
<dbReference type="RefSeq" id="WP_036189809.1">
    <property type="nucleotide sequence ID" value="NZ_JMQN01000043.1"/>
</dbReference>
<dbReference type="GO" id="GO:0005886">
    <property type="term" value="C:plasma membrane"/>
    <property type="evidence" value="ECO:0007669"/>
    <property type="project" value="UniProtKB-SubCell"/>
</dbReference>